<evidence type="ECO:0000259" key="8">
    <source>
        <dbReference type="SMART" id="SM00244"/>
    </source>
</evidence>
<feature type="transmembrane region" description="Helical" evidence="7">
    <location>
        <begin position="6"/>
        <end position="28"/>
    </location>
</feature>
<organism evidence="9 10">
    <name type="scientific">Microbacterium candidum</name>
    <dbReference type="NCBI Taxonomy" id="3041922"/>
    <lineage>
        <taxon>Bacteria</taxon>
        <taxon>Bacillati</taxon>
        <taxon>Actinomycetota</taxon>
        <taxon>Actinomycetes</taxon>
        <taxon>Micrococcales</taxon>
        <taxon>Microbacteriaceae</taxon>
        <taxon>Microbacterium</taxon>
    </lineage>
</organism>
<dbReference type="SUPFAM" id="SSF117892">
    <property type="entry name" value="Band 7/SPFH domain"/>
    <property type="match status" value="1"/>
</dbReference>
<dbReference type="RefSeq" id="WP_286288767.1">
    <property type="nucleotide sequence ID" value="NZ_JASXSZ010000003.1"/>
</dbReference>
<feature type="compositionally biased region" description="Pro residues" evidence="6">
    <location>
        <begin position="320"/>
        <end position="338"/>
    </location>
</feature>
<proteinExistence type="inferred from homology"/>
<comment type="caution">
    <text evidence="9">The sequence shown here is derived from an EMBL/GenBank/DDBJ whole genome shotgun (WGS) entry which is preliminary data.</text>
</comment>
<dbReference type="PANTHER" id="PTHR43327:SF10">
    <property type="entry name" value="STOMATIN-LIKE PROTEIN 2, MITOCHONDRIAL"/>
    <property type="match status" value="1"/>
</dbReference>
<gene>
    <name evidence="9" type="ORF">QSV35_10880</name>
</gene>
<dbReference type="Pfam" id="PF01145">
    <property type="entry name" value="Band_7"/>
    <property type="match status" value="1"/>
</dbReference>
<evidence type="ECO:0000256" key="5">
    <source>
        <dbReference type="ARBA" id="ARBA00023136"/>
    </source>
</evidence>
<evidence type="ECO:0000256" key="6">
    <source>
        <dbReference type="SAM" id="MobiDB-lite"/>
    </source>
</evidence>
<reference evidence="9 10" key="1">
    <citation type="submission" date="2023-06" db="EMBL/GenBank/DDBJ databases">
        <title>Microbacterium sp. nov., isolated from a waste landfill.</title>
        <authorList>
            <person name="Wen W."/>
        </authorList>
    </citation>
    <scope>NUCLEOTIDE SEQUENCE [LARGE SCALE GENOMIC DNA]</scope>
    <source>
        <strain evidence="9 10">ASV49</strain>
    </source>
</reference>
<feature type="region of interest" description="Disordered" evidence="6">
    <location>
        <begin position="305"/>
        <end position="338"/>
    </location>
</feature>
<dbReference type="EMBL" id="JASXSZ010000003">
    <property type="protein sequence ID" value="MDL9979834.1"/>
    <property type="molecule type" value="Genomic_DNA"/>
</dbReference>
<name>A0ABT7MZG2_9MICO</name>
<dbReference type="CDD" id="cd08829">
    <property type="entry name" value="SPFH_paraslipin"/>
    <property type="match status" value="1"/>
</dbReference>
<dbReference type="PRINTS" id="PR00721">
    <property type="entry name" value="STOMATIN"/>
</dbReference>
<keyword evidence="5 7" id="KW-0472">Membrane</keyword>
<evidence type="ECO:0000256" key="3">
    <source>
        <dbReference type="ARBA" id="ARBA00022692"/>
    </source>
</evidence>
<evidence type="ECO:0000256" key="1">
    <source>
        <dbReference type="ARBA" id="ARBA00004167"/>
    </source>
</evidence>
<keyword evidence="10" id="KW-1185">Reference proteome</keyword>
<dbReference type="InterPro" id="IPR001107">
    <property type="entry name" value="Band_7"/>
</dbReference>
<sequence length="338" mass="36147">MNPDAVIPTAIGWVLALAILIFVFVVIFRSIRIVPQATAGIVERLGRYHKTLSPGLNLLVPFVDRLRPLIDMREQVVTFAPQPVITEDNLVVSIDTVVYFQVTDARAATYEIANYLGAVEQLTITTLRNVVGGLNLEEALTSRDNINGQLRIVLDEATGKWGIRVSRVELKSIDPPASIQDSMEKQMRAERDRRAAILTAEGTKQSAILSAEGNRQALILNAEGDKQAAVLRAEGEAQAIQTVFNAIHVGNPDDKLLAYQYLQTLPKIADSASSKLWIIPSEFTEALKGLTAGFVGKGADAAQGAATSAPAVPAVTAPAAPTPPAPPVPPTPPALPES</sequence>
<dbReference type="InterPro" id="IPR036013">
    <property type="entry name" value="Band_7/SPFH_dom_sf"/>
</dbReference>
<keyword evidence="3 7" id="KW-0812">Transmembrane</keyword>
<dbReference type="InterPro" id="IPR018080">
    <property type="entry name" value="Band_7/stomatin-like_CS"/>
</dbReference>
<evidence type="ECO:0000313" key="9">
    <source>
        <dbReference type="EMBL" id="MDL9979834.1"/>
    </source>
</evidence>
<protein>
    <submittedName>
        <fullName evidence="9">SPFH domain-containing protein</fullName>
    </submittedName>
</protein>
<dbReference type="InterPro" id="IPR050710">
    <property type="entry name" value="Band7/mec-2_domain"/>
</dbReference>
<evidence type="ECO:0000313" key="10">
    <source>
        <dbReference type="Proteomes" id="UP001235064"/>
    </source>
</evidence>
<evidence type="ECO:0000256" key="4">
    <source>
        <dbReference type="ARBA" id="ARBA00022989"/>
    </source>
</evidence>
<accession>A0ABT7MZG2</accession>
<feature type="domain" description="Band 7" evidence="8">
    <location>
        <begin position="29"/>
        <end position="187"/>
    </location>
</feature>
<comment type="subcellular location">
    <subcellularLocation>
        <location evidence="1">Membrane</location>
        <topology evidence="1">Single-pass membrane protein</topology>
    </subcellularLocation>
</comment>
<feature type="compositionally biased region" description="Low complexity" evidence="6">
    <location>
        <begin position="305"/>
        <end position="319"/>
    </location>
</feature>
<dbReference type="InterPro" id="IPR001972">
    <property type="entry name" value="Stomatin_HflK_fam"/>
</dbReference>
<dbReference type="PROSITE" id="PS01270">
    <property type="entry name" value="BAND_7"/>
    <property type="match status" value="1"/>
</dbReference>
<dbReference type="Gene3D" id="3.30.479.30">
    <property type="entry name" value="Band 7 domain"/>
    <property type="match status" value="1"/>
</dbReference>
<evidence type="ECO:0000256" key="2">
    <source>
        <dbReference type="ARBA" id="ARBA00008164"/>
    </source>
</evidence>
<dbReference type="PANTHER" id="PTHR43327">
    <property type="entry name" value="STOMATIN-LIKE PROTEIN 2, MITOCHONDRIAL"/>
    <property type="match status" value="1"/>
</dbReference>
<keyword evidence="4 7" id="KW-1133">Transmembrane helix</keyword>
<comment type="similarity">
    <text evidence="2">Belongs to the band 7/mec-2 family.</text>
</comment>
<dbReference type="Proteomes" id="UP001235064">
    <property type="component" value="Unassembled WGS sequence"/>
</dbReference>
<dbReference type="SMART" id="SM00244">
    <property type="entry name" value="PHB"/>
    <property type="match status" value="1"/>
</dbReference>
<evidence type="ECO:0000256" key="7">
    <source>
        <dbReference type="SAM" id="Phobius"/>
    </source>
</evidence>